<dbReference type="Proteomes" id="UP000823891">
    <property type="component" value="Unassembled WGS sequence"/>
</dbReference>
<reference evidence="11" key="2">
    <citation type="submission" date="2021-04" db="EMBL/GenBank/DDBJ databases">
        <authorList>
            <person name="Gilroy R."/>
        </authorList>
    </citation>
    <scope>NUCLEOTIDE SEQUENCE</scope>
    <source>
        <strain evidence="11">USAMLcec2-132</strain>
    </source>
</reference>
<dbReference type="PANTHER" id="PTHR43498">
    <property type="entry name" value="FERREDOXIN:COB-COM HETERODISULFIDE REDUCTASE SUBUNIT A"/>
    <property type="match status" value="1"/>
</dbReference>
<evidence type="ECO:0000256" key="7">
    <source>
        <dbReference type="ARBA" id="ARBA00023004"/>
    </source>
</evidence>
<reference evidence="11" key="1">
    <citation type="journal article" date="2021" name="PeerJ">
        <title>Extensive microbial diversity within the chicken gut microbiome revealed by metagenomics and culture.</title>
        <authorList>
            <person name="Gilroy R."/>
            <person name="Ravi A."/>
            <person name="Getino M."/>
            <person name="Pursley I."/>
            <person name="Horton D.L."/>
            <person name="Alikhan N.F."/>
            <person name="Baker D."/>
            <person name="Gharbi K."/>
            <person name="Hall N."/>
            <person name="Watson M."/>
            <person name="Adriaenssens E.M."/>
            <person name="Foster-Nyarko E."/>
            <person name="Jarju S."/>
            <person name="Secka A."/>
            <person name="Antonio M."/>
            <person name="Oren A."/>
            <person name="Chaudhuri R.R."/>
            <person name="La Ragione R."/>
            <person name="Hildebrand F."/>
            <person name="Pallen M.J."/>
        </authorList>
    </citation>
    <scope>NUCLEOTIDE SEQUENCE</scope>
    <source>
        <strain evidence="11">USAMLcec2-132</strain>
    </source>
</reference>
<feature type="domain" description="MnmG N-terminal" evidence="10">
    <location>
        <begin position="301"/>
        <end position="381"/>
    </location>
</feature>
<dbReference type="PANTHER" id="PTHR43498:SF1">
    <property type="entry name" value="COB--COM HETERODISULFIDE REDUCTASE IRON-SULFUR SUBUNIT A"/>
    <property type="match status" value="1"/>
</dbReference>
<evidence type="ECO:0000256" key="2">
    <source>
        <dbReference type="ARBA" id="ARBA00022485"/>
    </source>
</evidence>
<sequence length="453" mass="49094">MVVSNGNTFPRPDKRAGEEAKKEKKEKTVMKKVVIAGGGWSGCAAAIEARKLGAQVTLLERTDMLLGTGLVGGIMRNNGRYTATEEMIAMGGGELFGVIEQNLRHKNISFPGHAHADLYDVATISGAVTRYLLSIGVQVCLQTRITKLQKEDDRIVSVEDADGNVYEGDVFIDTTGTAGPMNNCAKYGNGCAMCVLRCPSFGGRVSVAGLAGVEEMQGKKADGSVGSMSGSCKLLKESLAPEIVEELDEKGVVVYPIPQELREDHLSLKCCQQYALPQFRDNIVLLDTGHAKLMTPFYSLETLHQIPGFENARYEDPYAGGKGNSMRYFAMAPRSNALQVEGVANLFCAGEKAGLLVGHTEAIVTGVLAGYNAVLYAEGKEPLTLPESTLIGDAVAYVKKEMETEEGRSRKYTFSGSVYFERMKEIGRYSTDTEEIRDWVEQAGMTGVFDAVR</sequence>
<comment type="caution">
    <text evidence="11">The sequence shown here is derived from an EMBL/GenBank/DDBJ whole genome shotgun (WGS) entry which is preliminary data.</text>
</comment>
<dbReference type="GO" id="GO:0016491">
    <property type="term" value="F:oxidoreductase activity"/>
    <property type="evidence" value="ECO:0007669"/>
    <property type="project" value="UniProtKB-KW"/>
</dbReference>
<dbReference type="GO" id="GO:0046872">
    <property type="term" value="F:metal ion binding"/>
    <property type="evidence" value="ECO:0007669"/>
    <property type="project" value="UniProtKB-KW"/>
</dbReference>
<dbReference type="InterPro" id="IPR039650">
    <property type="entry name" value="HdrA-like"/>
</dbReference>
<keyword evidence="2" id="KW-0004">4Fe-4S</keyword>
<keyword evidence="3" id="KW-0285">Flavoprotein</keyword>
<evidence type="ECO:0000256" key="1">
    <source>
        <dbReference type="ARBA" id="ARBA00001974"/>
    </source>
</evidence>
<dbReference type="SUPFAM" id="SSF51905">
    <property type="entry name" value="FAD/NAD(P)-binding domain"/>
    <property type="match status" value="1"/>
</dbReference>
<comment type="cofactor">
    <cofactor evidence="1">
        <name>FAD</name>
        <dbReference type="ChEBI" id="CHEBI:57692"/>
    </cofactor>
</comment>
<keyword evidence="8" id="KW-0411">Iron-sulfur</keyword>
<keyword evidence="6" id="KW-0560">Oxidoreductase</keyword>
<evidence type="ECO:0000256" key="4">
    <source>
        <dbReference type="ARBA" id="ARBA00022723"/>
    </source>
</evidence>
<keyword evidence="7" id="KW-0408">Iron</keyword>
<gene>
    <name evidence="11" type="ORF">H9761_14360</name>
</gene>
<evidence type="ECO:0000256" key="9">
    <source>
        <dbReference type="SAM" id="MobiDB-lite"/>
    </source>
</evidence>
<evidence type="ECO:0000256" key="6">
    <source>
        <dbReference type="ARBA" id="ARBA00023002"/>
    </source>
</evidence>
<dbReference type="GO" id="GO:0051539">
    <property type="term" value="F:4 iron, 4 sulfur cluster binding"/>
    <property type="evidence" value="ECO:0007669"/>
    <property type="project" value="UniProtKB-KW"/>
</dbReference>
<evidence type="ECO:0000259" key="10">
    <source>
        <dbReference type="Pfam" id="PF01134"/>
    </source>
</evidence>
<evidence type="ECO:0000256" key="3">
    <source>
        <dbReference type="ARBA" id="ARBA00022630"/>
    </source>
</evidence>
<evidence type="ECO:0000256" key="5">
    <source>
        <dbReference type="ARBA" id="ARBA00022827"/>
    </source>
</evidence>
<protein>
    <submittedName>
        <fullName evidence="11">FAD-dependent oxidoreductase</fullName>
    </submittedName>
</protein>
<feature type="compositionally biased region" description="Basic and acidic residues" evidence="9">
    <location>
        <begin position="11"/>
        <end position="24"/>
    </location>
</feature>
<dbReference type="InterPro" id="IPR036188">
    <property type="entry name" value="FAD/NAD-bd_sf"/>
</dbReference>
<feature type="region of interest" description="Disordered" evidence="9">
    <location>
        <begin position="1"/>
        <end position="24"/>
    </location>
</feature>
<keyword evidence="4" id="KW-0479">Metal-binding</keyword>
<accession>A0A9D2NHD8</accession>
<evidence type="ECO:0000313" key="11">
    <source>
        <dbReference type="EMBL" id="HJC24863.1"/>
    </source>
</evidence>
<evidence type="ECO:0000313" key="12">
    <source>
        <dbReference type="Proteomes" id="UP000823891"/>
    </source>
</evidence>
<feature type="domain" description="MnmG N-terminal" evidence="10">
    <location>
        <begin position="32"/>
        <end position="232"/>
    </location>
</feature>
<proteinExistence type="predicted"/>
<dbReference type="InterPro" id="IPR040131">
    <property type="entry name" value="MnmG_N"/>
</dbReference>
<evidence type="ECO:0000256" key="8">
    <source>
        <dbReference type="ARBA" id="ARBA00023014"/>
    </source>
</evidence>
<dbReference type="EMBL" id="DWWS01000050">
    <property type="protein sequence ID" value="HJC24863.1"/>
    <property type="molecule type" value="Genomic_DNA"/>
</dbReference>
<name>A0A9D2NHD8_9FIRM</name>
<dbReference type="AlphaFoldDB" id="A0A9D2NHD8"/>
<dbReference type="Pfam" id="PF01134">
    <property type="entry name" value="GIDA"/>
    <property type="match status" value="2"/>
</dbReference>
<keyword evidence="5" id="KW-0274">FAD</keyword>
<dbReference type="Gene3D" id="3.50.50.60">
    <property type="entry name" value="FAD/NAD(P)-binding domain"/>
    <property type="match status" value="2"/>
</dbReference>
<organism evidence="11 12">
    <name type="scientific">Candidatus Eisenbergiella merdavium</name>
    <dbReference type="NCBI Taxonomy" id="2838551"/>
    <lineage>
        <taxon>Bacteria</taxon>
        <taxon>Bacillati</taxon>
        <taxon>Bacillota</taxon>
        <taxon>Clostridia</taxon>
        <taxon>Lachnospirales</taxon>
        <taxon>Lachnospiraceae</taxon>
        <taxon>Eisenbergiella</taxon>
    </lineage>
</organism>